<dbReference type="KEGG" id="acan:ACA1_367210"/>
<sequence>MLKLYFRELPEPLCTYKGYQLFCDSQREPDAEQGKVMLMAALAALPPVNRALFATVTRLLKDVAAHEKLNFMSPDNLGIVWGPTLLREEKENFMSMDLPVSVIISLIKYCDEIFVGEEKLELKAASQAIILHTAPSHTAAEMSDSSGSLSVSSMPRSPATPDMLGSGTQEIHHPHPLPQPPPFPRLPSDFGVGIRSPDSGGADSDRTGVRPGFVPGTVILVLYRPWALDHSHSPEATRPVPPVARRTSDIEGTPTPLRVGIGMSTPPRRALGSRREYSENDLP</sequence>
<feature type="compositionally biased region" description="Low complexity" evidence="2">
    <location>
        <begin position="143"/>
        <end position="157"/>
    </location>
</feature>
<gene>
    <name evidence="4" type="ORF">ACA1_367210</name>
</gene>
<dbReference type="SUPFAM" id="SSF48350">
    <property type="entry name" value="GTPase activation domain, GAP"/>
    <property type="match status" value="1"/>
</dbReference>
<dbReference type="OrthoDB" id="3196451at2759"/>
<dbReference type="PROSITE" id="PS50238">
    <property type="entry name" value="RHOGAP"/>
    <property type="match status" value="1"/>
</dbReference>
<dbReference type="PANTHER" id="PTHR15228">
    <property type="entry name" value="SPERMATHECAL PHYSIOLOGY VARIANT"/>
    <property type="match status" value="1"/>
</dbReference>
<keyword evidence="1" id="KW-0343">GTPase activation</keyword>
<dbReference type="EMBL" id="KB008073">
    <property type="protein sequence ID" value="ELR14088.1"/>
    <property type="molecule type" value="Genomic_DNA"/>
</dbReference>
<dbReference type="GeneID" id="14914473"/>
<keyword evidence="5" id="KW-1185">Reference proteome</keyword>
<protein>
    <submittedName>
        <fullName evidence="4">RhoGAP domain containing protein</fullName>
    </submittedName>
</protein>
<dbReference type="GO" id="GO:0005096">
    <property type="term" value="F:GTPase activator activity"/>
    <property type="evidence" value="ECO:0007669"/>
    <property type="project" value="UniProtKB-KW"/>
</dbReference>
<feature type="compositionally biased region" description="Basic and acidic residues" evidence="2">
    <location>
        <begin position="273"/>
        <end position="283"/>
    </location>
</feature>
<dbReference type="Pfam" id="PF00620">
    <property type="entry name" value="RhoGAP"/>
    <property type="match status" value="1"/>
</dbReference>
<feature type="region of interest" description="Disordered" evidence="2">
    <location>
        <begin position="140"/>
        <end position="179"/>
    </location>
</feature>
<evidence type="ECO:0000313" key="4">
    <source>
        <dbReference type="EMBL" id="ELR14088.1"/>
    </source>
</evidence>
<dbReference type="SMART" id="SM00324">
    <property type="entry name" value="RhoGAP"/>
    <property type="match status" value="1"/>
</dbReference>
<feature type="domain" description="Rho-GAP" evidence="3">
    <location>
        <begin position="1"/>
        <end position="114"/>
    </location>
</feature>
<evidence type="ECO:0000256" key="1">
    <source>
        <dbReference type="ARBA" id="ARBA00022468"/>
    </source>
</evidence>
<evidence type="ECO:0000259" key="3">
    <source>
        <dbReference type="PROSITE" id="PS50238"/>
    </source>
</evidence>
<proteinExistence type="predicted"/>
<dbReference type="Proteomes" id="UP000011083">
    <property type="component" value="Unassembled WGS sequence"/>
</dbReference>
<dbReference type="InterPro" id="IPR008936">
    <property type="entry name" value="Rho_GTPase_activation_prot"/>
</dbReference>
<dbReference type="STRING" id="1257118.L8GMX2"/>
<dbReference type="PANTHER" id="PTHR15228:SF25">
    <property type="entry name" value="F-BAR DOMAIN-CONTAINING PROTEIN"/>
    <property type="match status" value="1"/>
</dbReference>
<dbReference type="VEuPathDB" id="AmoebaDB:ACA1_367210"/>
<dbReference type="AlphaFoldDB" id="L8GMX2"/>
<dbReference type="GO" id="GO:0007165">
    <property type="term" value="P:signal transduction"/>
    <property type="evidence" value="ECO:0007669"/>
    <property type="project" value="InterPro"/>
</dbReference>
<reference evidence="4 5" key="1">
    <citation type="journal article" date="2013" name="Genome Biol.">
        <title>Genome of Acanthamoeba castellanii highlights extensive lateral gene transfer and early evolution of tyrosine kinase signaling.</title>
        <authorList>
            <person name="Clarke M."/>
            <person name="Lohan A.J."/>
            <person name="Liu B."/>
            <person name="Lagkouvardos I."/>
            <person name="Roy S."/>
            <person name="Zafar N."/>
            <person name="Bertelli C."/>
            <person name="Schilde C."/>
            <person name="Kianianmomeni A."/>
            <person name="Burglin T.R."/>
            <person name="Frech C."/>
            <person name="Turcotte B."/>
            <person name="Kopec K.O."/>
            <person name="Synnott J.M."/>
            <person name="Choo C."/>
            <person name="Paponov I."/>
            <person name="Finkler A."/>
            <person name="Soon Heng Tan C."/>
            <person name="Hutchins A.P."/>
            <person name="Weinmeier T."/>
            <person name="Rattei T."/>
            <person name="Chu J.S."/>
            <person name="Gimenez G."/>
            <person name="Irimia M."/>
            <person name="Rigden D.J."/>
            <person name="Fitzpatrick D.A."/>
            <person name="Lorenzo-Morales J."/>
            <person name="Bateman A."/>
            <person name="Chiu C.H."/>
            <person name="Tang P."/>
            <person name="Hegemann P."/>
            <person name="Fromm H."/>
            <person name="Raoult D."/>
            <person name="Greub G."/>
            <person name="Miranda-Saavedra D."/>
            <person name="Chen N."/>
            <person name="Nash P."/>
            <person name="Ginger M.L."/>
            <person name="Horn M."/>
            <person name="Schaap P."/>
            <person name="Caler L."/>
            <person name="Loftus B."/>
        </authorList>
    </citation>
    <scope>NUCLEOTIDE SEQUENCE [LARGE SCALE GENOMIC DNA]</scope>
    <source>
        <strain evidence="4 5">Neff</strain>
    </source>
</reference>
<evidence type="ECO:0000313" key="5">
    <source>
        <dbReference type="Proteomes" id="UP000011083"/>
    </source>
</evidence>
<accession>L8GMX2</accession>
<organism evidence="4 5">
    <name type="scientific">Acanthamoeba castellanii (strain ATCC 30010 / Neff)</name>
    <dbReference type="NCBI Taxonomy" id="1257118"/>
    <lineage>
        <taxon>Eukaryota</taxon>
        <taxon>Amoebozoa</taxon>
        <taxon>Discosea</taxon>
        <taxon>Longamoebia</taxon>
        <taxon>Centramoebida</taxon>
        <taxon>Acanthamoebidae</taxon>
        <taxon>Acanthamoeba</taxon>
    </lineage>
</organism>
<dbReference type="Gene3D" id="1.10.555.10">
    <property type="entry name" value="Rho GTPase activation protein"/>
    <property type="match status" value="1"/>
</dbReference>
<evidence type="ECO:0000256" key="2">
    <source>
        <dbReference type="SAM" id="MobiDB-lite"/>
    </source>
</evidence>
<dbReference type="CDD" id="cd00159">
    <property type="entry name" value="RhoGAP"/>
    <property type="match status" value="1"/>
</dbReference>
<dbReference type="InterPro" id="IPR000198">
    <property type="entry name" value="RhoGAP_dom"/>
</dbReference>
<dbReference type="InterPro" id="IPR051025">
    <property type="entry name" value="RhoGAP"/>
</dbReference>
<feature type="region of interest" description="Disordered" evidence="2">
    <location>
        <begin position="232"/>
        <end position="283"/>
    </location>
</feature>
<name>L8GMX2_ACACF</name>
<dbReference type="RefSeq" id="XP_004336101.1">
    <property type="nucleotide sequence ID" value="XM_004336053.1"/>
</dbReference>